<dbReference type="InterPro" id="IPR053737">
    <property type="entry name" value="Type_II_TA_Toxin"/>
</dbReference>
<evidence type="ECO:0000259" key="1">
    <source>
        <dbReference type="PROSITE" id="PS51459"/>
    </source>
</evidence>
<gene>
    <name evidence="2" type="ORF">AWC22_00465</name>
</gene>
<dbReference type="GO" id="GO:0016301">
    <property type="term" value="F:kinase activity"/>
    <property type="evidence" value="ECO:0007669"/>
    <property type="project" value="InterPro"/>
</dbReference>
<dbReference type="NCBIfam" id="TIGR01550">
    <property type="entry name" value="DOC_P1"/>
    <property type="match status" value="1"/>
</dbReference>
<dbReference type="InterPro" id="IPR006440">
    <property type="entry name" value="Doc"/>
</dbReference>
<organism evidence="2 3">
    <name type="scientific">Mycobacterium riyadhense</name>
    <dbReference type="NCBI Taxonomy" id="486698"/>
    <lineage>
        <taxon>Bacteria</taxon>
        <taxon>Bacillati</taxon>
        <taxon>Actinomycetota</taxon>
        <taxon>Actinomycetes</taxon>
        <taxon>Mycobacteriales</taxon>
        <taxon>Mycobacteriaceae</taxon>
        <taxon>Mycobacterium</taxon>
    </lineage>
</organism>
<dbReference type="SUPFAM" id="SSF140931">
    <property type="entry name" value="Fic-like"/>
    <property type="match status" value="1"/>
</dbReference>
<comment type="caution">
    <text evidence="2">The sequence shown here is derived from an EMBL/GenBank/DDBJ whole genome shotgun (WGS) entry which is preliminary data.</text>
</comment>
<dbReference type="PANTHER" id="PTHR39426">
    <property type="entry name" value="HOMOLOGY TO DEATH-ON-CURING PROTEIN OF PHAGE P1"/>
    <property type="match status" value="1"/>
</dbReference>
<dbReference type="PIRSF" id="PIRSF018297">
    <property type="entry name" value="Doc"/>
    <property type="match status" value="1"/>
</dbReference>
<dbReference type="PANTHER" id="PTHR39426:SF1">
    <property type="entry name" value="HOMOLOGY TO DEATH-ON-CURING PROTEIN OF PHAGE P1"/>
    <property type="match status" value="1"/>
</dbReference>
<feature type="domain" description="Fido" evidence="1">
    <location>
        <begin position="5"/>
        <end position="123"/>
    </location>
</feature>
<dbReference type="AlphaFoldDB" id="A0A1X2BIQ8"/>
<dbReference type="PROSITE" id="PS51459">
    <property type="entry name" value="FIDO"/>
    <property type="match status" value="1"/>
</dbReference>
<reference evidence="2 3" key="1">
    <citation type="submission" date="2016-01" db="EMBL/GenBank/DDBJ databases">
        <title>The new phylogeny of the genus Mycobacterium.</title>
        <authorList>
            <person name="Tarcisio F."/>
            <person name="Conor M."/>
            <person name="Antonella G."/>
            <person name="Elisabetta G."/>
            <person name="Giulia F.S."/>
            <person name="Sara T."/>
            <person name="Anna F."/>
            <person name="Clotilde B."/>
            <person name="Roberto B."/>
            <person name="Veronica D.S."/>
            <person name="Fabio R."/>
            <person name="Monica P."/>
            <person name="Olivier J."/>
            <person name="Enrico T."/>
            <person name="Nicola S."/>
        </authorList>
    </citation>
    <scope>NUCLEOTIDE SEQUENCE [LARGE SCALE GENOMIC DNA]</scope>
    <source>
        <strain evidence="2 3">DSM 45176</strain>
    </source>
</reference>
<dbReference type="OrthoDB" id="9802752at2"/>
<evidence type="ECO:0000313" key="3">
    <source>
        <dbReference type="Proteomes" id="UP000193087"/>
    </source>
</evidence>
<dbReference type="InterPro" id="IPR003812">
    <property type="entry name" value="Fido"/>
</dbReference>
<dbReference type="Pfam" id="PF02661">
    <property type="entry name" value="Fic"/>
    <property type="match status" value="1"/>
</dbReference>
<dbReference type="GeneID" id="93496094"/>
<dbReference type="RefSeq" id="WP_085252681.1">
    <property type="nucleotide sequence ID" value="NZ_CAJMWJ010000001.1"/>
</dbReference>
<sequence>MTMYLNTDNVQMLNERFTGPDMLRDFGLLESAVMRPQSSAFGEDAFPTIHEKAAALLHGLARNHPFIDGNKRTAWAATHVFYQLNGYIVRVDDADIVGLMVDVAEGQLDVPTIAATLKDWAQPFELPDHLAPE</sequence>
<dbReference type="EMBL" id="LQPQ01000209">
    <property type="protein sequence ID" value="ORW63535.1"/>
    <property type="molecule type" value="Genomic_DNA"/>
</dbReference>
<proteinExistence type="predicted"/>
<keyword evidence="3" id="KW-1185">Reference proteome</keyword>
<name>A0A1X2BIQ8_9MYCO</name>
<dbReference type="Gene3D" id="1.20.120.1870">
    <property type="entry name" value="Fic/DOC protein, Fido domain"/>
    <property type="match status" value="1"/>
</dbReference>
<dbReference type="Proteomes" id="UP000193087">
    <property type="component" value="Unassembled WGS sequence"/>
</dbReference>
<accession>A0A1X2BIQ8</accession>
<evidence type="ECO:0000313" key="2">
    <source>
        <dbReference type="EMBL" id="ORW63535.1"/>
    </source>
</evidence>
<protein>
    <submittedName>
        <fullName evidence="2">Death-on-curing protein</fullName>
    </submittedName>
</protein>
<dbReference type="InterPro" id="IPR036597">
    <property type="entry name" value="Fido-like_dom_sf"/>
</dbReference>